<keyword evidence="3" id="KW-1185">Reference proteome</keyword>
<accession>A0AAV0ZYK9</accession>
<dbReference type="InterPro" id="IPR027942">
    <property type="entry name" value="SEO_N"/>
</dbReference>
<dbReference type="InterPro" id="IPR039299">
    <property type="entry name" value="SEOA"/>
</dbReference>
<name>A0AAV0ZYK9_VICFA</name>
<reference evidence="2 3" key="1">
    <citation type="submission" date="2023-01" db="EMBL/GenBank/DDBJ databases">
        <authorList>
            <person name="Kreplak J."/>
        </authorList>
    </citation>
    <scope>NUCLEOTIDE SEQUENCE [LARGE SCALE GENOMIC DNA]</scope>
</reference>
<feature type="domain" description="Sieve element occlusion N-terminal" evidence="1">
    <location>
        <begin position="16"/>
        <end position="211"/>
    </location>
</feature>
<dbReference type="PANTHER" id="PTHR33232:SF21">
    <property type="entry name" value="SIEVE ELEMENT OCCLUSION-RELATED"/>
    <property type="match status" value="1"/>
</dbReference>
<sequence>MSLSNGTKLPNPFDLNDSHILDKLYLTHLHDDDKCDKQILFHIVSNVLLRTRLAESRAGVTGFQPEFRTLKLTSCQMITMPRSECYVHQTTMWILHYLETYSWDAKALVALAAFTLEYGRSLLYLTDTSISDKLVNPLKQLNQIQNRKVTAPVTDLVGLIMEVFLHIHEWAAWSGVGYDTLEVPSLSDALEDISVAVYWIISSIAAVDLVVMFFMNNASEICPF</sequence>
<protein>
    <recommendedName>
        <fullName evidence="1">Sieve element occlusion N-terminal domain-containing protein</fullName>
    </recommendedName>
</protein>
<organism evidence="2 3">
    <name type="scientific">Vicia faba</name>
    <name type="common">Broad bean</name>
    <name type="synonym">Faba vulgaris</name>
    <dbReference type="NCBI Taxonomy" id="3906"/>
    <lineage>
        <taxon>Eukaryota</taxon>
        <taxon>Viridiplantae</taxon>
        <taxon>Streptophyta</taxon>
        <taxon>Embryophyta</taxon>
        <taxon>Tracheophyta</taxon>
        <taxon>Spermatophyta</taxon>
        <taxon>Magnoliopsida</taxon>
        <taxon>eudicotyledons</taxon>
        <taxon>Gunneridae</taxon>
        <taxon>Pentapetalae</taxon>
        <taxon>rosids</taxon>
        <taxon>fabids</taxon>
        <taxon>Fabales</taxon>
        <taxon>Fabaceae</taxon>
        <taxon>Papilionoideae</taxon>
        <taxon>50 kb inversion clade</taxon>
        <taxon>NPAAA clade</taxon>
        <taxon>Hologalegina</taxon>
        <taxon>IRL clade</taxon>
        <taxon>Fabeae</taxon>
        <taxon>Vicia</taxon>
    </lineage>
</organism>
<dbReference type="Pfam" id="PF14576">
    <property type="entry name" value="SEO_N"/>
    <property type="match status" value="1"/>
</dbReference>
<dbReference type="Proteomes" id="UP001157006">
    <property type="component" value="Chromosome 3"/>
</dbReference>
<dbReference type="GO" id="GO:0010088">
    <property type="term" value="P:phloem development"/>
    <property type="evidence" value="ECO:0007669"/>
    <property type="project" value="InterPro"/>
</dbReference>
<evidence type="ECO:0000313" key="2">
    <source>
        <dbReference type="EMBL" id="CAI8603082.1"/>
    </source>
</evidence>
<dbReference type="EMBL" id="OX451738">
    <property type="protein sequence ID" value="CAI8603082.1"/>
    <property type="molecule type" value="Genomic_DNA"/>
</dbReference>
<evidence type="ECO:0000259" key="1">
    <source>
        <dbReference type="Pfam" id="PF14576"/>
    </source>
</evidence>
<evidence type="ECO:0000313" key="3">
    <source>
        <dbReference type="Proteomes" id="UP001157006"/>
    </source>
</evidence>
<dbReference type="AlphaFoldDB" id="A0AAV0ZYK9"/>
<gene>
    <name evidence="2" type="ORF">VFH_III070320</name>
</gene>
<proteinExistence type="predicted"/>
<dbReference type="PANTHER" id="PTHR33232">
    <property type="entry name" value="PROTEIN SIEVE ELEMENT OCCLUSION B-LIKE"/>
    <property type="match status" value="1"/>
</dbReference>